<keyword evidence="1" id="KW-0449">Lipoprotein</keyword>
<sequence>MHMKNFTRKVLSFAFLLCWGLVLLTGCTKIVETDQIPQIFTDTKYLVSATLVADISAENLTNRYGGEYLPLDNELEAIQGLPGIKVYKLVYKTKDADGNDITASGAFLYPINTSGAKPLLSYQHGTITTEAGAPSSYGTSADSFIGGTFLASLGYVVSMPDYLGYGENAAADHPYEHRATLASASLDMLRASKEFSAKQNIELNNQLFLTGYSEGGSATTALHQLIESSASSEFTITASTPAAGAYDKITFAKNITVKDKPMLNIKNYSWVILTYNKLYGLNRPLTYYFNEPYATNIANQPEGEGITIDIEQNPTKLFTAEFRNGLLNDTDTEFLNALRDNSTFDWKPNAPLRLIHGTADEFVLFVNSQSAFDKMTANGATNVTLFPINGTGHFESVPAYVIEVSKYFDTFR</sequence>
<evidence type="ECO:0000313" key="1">
    <source>
        <dbReference type="EMBL" id="EAY31313.1"/>
    </source>
</evidence>
<dbReference type="PROSITE" id="PS51257">
    <property type="entry name" value="PROKAR_LIPOPROTEIN"/>
    <property type="match status" value="1"/>
</dbReference>
<dbReference type="Gene3D" id="1.10.260.160">
    <property type="match status" value="1"/>
</dbReference>
<evidence type="ECO:0000313" key="2">
    <source>
        <dbReference type="Proteomes" id="UP000004095"/>
    </source>
</evidence>
<reference evidence="1 2" key="1">
    <citation type="submission" date="2007-01" db="EMBL/GenBank/DDBJ databases">
        <authorList>
            <person name="Haygood M."/>
            <person name="Podell S."/>
            <person name="Anderson C."/>
            <person name="Hopkinson B."/>
            <person name="Roe K."/>
            <person name="Barbeau K."/>
            <person name="Gaasterland T."/>
            <person name="Ferriera S."/>
            <person name="Johnson J."/>
            <person name="Kravitz S."/>
            <person name="Beeson K."/>
            <person name="Sutton G."/>
            <person name="Rogers Y.-H."/>
            <person name="Friedman R."/>
            <person name="Frazier M."/>
            <person name="Venter J.C."/>
        </authorList>
    </citation>
    <scope>NUCLEOTIDE SEQUENCE [LARGE SCALE GENOMIC DNA]</scope>
    <source>
        <strain evidence="1 2">ATCC 23134</strain>
    </source>
</reference>
<dbReference type="InterPro" id="IPR005152">
    <property type="entry name" value="Lipase_secreted"/>
</dbReference>
<dbReference type="SUPFAM" id="SSF53474">
    <property type="entry name" value="alpha/beta-Hydrolases"/>
    <property type="match status" value="1"/>
</dbReference>
<protein>
    <submittedName>
        <fullName evidence="1">Lipoprotein, putative</fullName>
    </submittedName>
</protein>
<comment type="caution">
    <text evidence="1">The sequence shown here is derived from an EMBL/GenBank/DDBJ whole genome shotgun (WGS) entry which is preliminary data.</text>
</comment>
<dbReference type="AlphaFoldDB" id="A1ZE05"/>
<dbReference type="PANTHER" id="PTHR34853:SF1">
    <property type="entry name" value="LIPASE 5"/>
    <property type="match status" value="1"/>
</dbReference>
<gene>
    <name evidence="1" type="ORF">M23134_04146</name>
</gene>
<accession>A1ZE05</accession>
<dbReference type="GO" id="GO:0016042">
    <property type="term" value="P:lipid catabolic process"/>
    <property type="evidence" value="ECO:0007669"/>
    <property type="project" value="InterPro"/>
</dbReference>
<dbReference type="eggNOG" id="COG1506">
    <property type="taxonomic scope" value="Bacteria"/>
</dbReference>
<name>A1ZE05_MICM2</name>
<dbReference type="GO" id="GO:0004806">
    <property type="term" value="F:triacylglycerol lipase activity"/>
    <property type="evidence" value="ECO:0007669"/>
    <property type="project" value="InterPro"/>
</dbReference>
<dbReference type="InterPro" id="IPR029058">
    <property type="entry name" value="AB_hydrolase_fold"/>
</dbReference>
<dbReference type="PIRSF" id="PIRSF029171">
    <property type="entry name" value="Esterase_LipA"/>
    <property type="match status" value="1"/>
</dbReference>
<dbReference type="PANTHER" id="PTHR34853">
    <property type="match status" value="1"/>
</dbReference>
<dbReference type="Gene3D" id="3.40.50.1820">
    <property type="entry name" value="alpha/beta hydrolase"/>
    <property type="match status" value="1"/>
</dbReference>
<dbReference type="Proteomes" id="UP000004095">
    <property type="component" value="Unassembled WGS sequence"/>
</dbReference>
<organism evidence="1 2">
    <name type="scientific">Microscilla marina ATCC 23134</name>
    <dbReference type="NCBI Taxonomy" id="313606"/>
    <lineage>
        <taxon>Bacteria</taxon>
        <taxon>Pseudomonadati</taxon>
        <taxon>Bacteroidota</taxon>
        <taxon>Cytophagia</taxon>
        <taxon>Cytophagales</taxon>
        <taxon>Microscillaceae</taxon>
        <taxon>Microscilla</taxon>
    </lineage>
</organism>
<dbReference type="EMBL" id="AAWS01000003">
    <property type="protein sequence ID" value="EAY31313.1"/>
    <property type="molecule type" value="Genomic_DNA"/>
</dbReference>
<keyword evidence="2" id="KW-1185">Reference proteome</keyword>
<proteinExistence type="predicted"/>
<dbReference type="Pfam" id="PF03583">
    <property type="entry name" value="LIP"/>
    <property type="match status" value="1"/>
</dbReference>